<dbReference type="AlphaFoldDB" id="A0A517X273"/>
<organism evidence="3 4">
    <name type="scientific">Gimesia aquarii</name>
    <dbReference type="NCBI Taxonomy" id="2527964"/>
    <lineage>
        <taxon>Bacteria</taxon>
        <taxon>Pseudomonadati</taxon>
        <taxon>Planctomycetota</taxon>
        <taxon>Planctomycetia</taxon>
        <taxon>Planctomycetales</taxon>
        <taxon>Planctomycetaceae</taxon>
        <taxon>Gimesia</taxon>
    </lineage>
</organism>
<accession>A0A517X273</accession>
<gene>
    <name evidence="3" type="ORF">V202x_50130</name>
</gene>
<dbReference type="Proteomes" id="UP000318384">
    <property type="component" value="Chromosome"/>
</dbReference>
<dbReference type="InterPro" id="IPR027039">
    <property type="entry name" value="Crtac1"/>
</dbReference>
<proteinExistence type="predicted"/>
<keyword evidence="1" id="KW-0732">Signal</keyword>
<dbReference type="SUPFAM" id="SSF69318">
    <property type="entry name" value="Integrin alpha N-terminal domain"/>
    <property type="match status" value="1"/>
</dbReference>
<evidence type="ECO:0000313" key="4">
    <source>
        <dbReference type="Proteomes" id="UP000318384"/>
    </source>
</evidence>
<sequence>MFSFHRTHKLSVNSIVHHSIWVFTISLLFFAVACDLQEADFPSNETTSTEQSLSPSKRNSKLTLGISRRKSIHDKQTDHTLIQTPTFRDVHTQAGIEFVYENGAKGDQLMVEAIGGGAGWLDYDNDSNIDVYCIQGGDPTSKSHLNQPISNQLFRNLGNGTFNLVASAAGANNSAYGQGVTIADFNNDGFDDIYVTNVGKNVLYQNMGDGTFEDVSKTSGTTNTSQWSTSAAWGDLNQDGNLDLYVCNYVKFDVHHPKYCSDNRGIKRICHPNEMEAEYNEVYINLGNGHFEAAGDHLGLRAEEGKSLGVIISDLNRDQSPDIYVANDVTPNFLFLNHAGQSFRDAAIEKGCAMSGDGNNQASMGIAHGDYDNNGYLDLYVTHFTDDSNTLYANLGEAGFHDVTKAASLHRPTLSSLAFGTIMADFNHNRHMNLFIANGHIDQLEDRSYQWKMAPLLFSYQGTQWVDCSSQAGPYFSLKRIGRGVAAADYDNDGDQDLIVINQNDPAALLQNNSENNHWLKIMLIGTTSNRSAIGTKVEVSQNDETFYQELVGGSSYCSSSQHALFFGFGMENTDCTVKIIWPNGQIETLNEVHVDQTLKRIEPKQSNSRIGTKLL</sequence>
<evidence type="ECO:0000256" key="1">
    <source>
        <dbReference type="ARBA" id="ARBA00022729"/>
    </source>
</evidence>
<dbReference type="PANTHER" id="PTHR16026">
    <property type="entry name" value="CARTILAGE ACIDIC PROTEIN 1"/>
    <property type="match status" value="1"/>
</dbReference>
<dbReference type="InterPro" id="IPR013517">
    <property type="entry name" value="FG-GAP"/>
</dbReference>
<dbReference type="Pfam" id="PF07593">
    <property type="entry name" value="UnbV_ASPIC"/>
    <property type="match status" value="1"/>
</dbReference>
<feature type="domain" description="ASPIC/UnbV" evidence="2">
    <location>
        <begin position="533"/>
        <end position="599"/>
    </location>
</feature>
<dbReference type="PROSITE" id="PS51257">
    <property type="entry name" value="PROKAR_LIPOPROTEIN"/>
    <property type="match status" value="1"/>
</dbReference>
<dbReference type="InterPro" id="IPR011519">
    <property type="entry name" value="UnbV_ASPIC"/>
</dbReference>
<evidence type="ECO:0000313" key="3">
    <source>
        <dbReference type="EMBL" id="QDU11589.1"/>
    </source>
</evidence>
<dbReference type="PANTHER" id="PTHR16026:SF0">
    <property type="entry name" value="CARTILAGE ACIDIC PROTEIN 1"/>
    <property type="match status" value="1"/>
</dbReference>
<dbReference type="Gene3D" id="2.130.10.130">
    <property type="entry name" value="Integrin alpha, N-terminal"/>
    <property type="match status" value="1"/>
</dbReference>
<protein>
    <submittedName>
        <fullName evidence="3">ASPIC and UnbV</fullName>
    </submittedName>
</protein>
<keyword evidence="4" id="KW-1185">Reference proteome</keyword>
<dbReference type="InterPro" id="IPR028994">
    <property type="entry name" value="Integrin_alpha_N"/>
</dbReference>
<reference evidence="3 4" key="1">
    <citation type="submission" date="2019-03" db="EMBL/GenBank/DDBJ databases">
        <title>Deep-cultivation of Planctomycetes and their phenomic and genomic characterization uncovers novel biology.</title>
        <authorList>
            <person name="Wiegand S."/>
            <person name="Jogler M."/>
            <person name="Boedeker C."/>
            <person name="Pinto D."/>
            <person name="Vollmers J."/>
            <person name="Rivas-Marin E."/>
            <person name="Kohn T."/>
            <person name="Peeters S.H."/>
            <person name="Heuer A."/>
            <person name="Rast P."/>
            <person name="Oberbeckmann S."/>
            <person name="Bunk B."/>
            <person name="Jeske O."/>
            <person name="Meyerdierks A."/>
            <person name="Storesund J.E."/>
            <person name="Kallscheuer N."/>
            <person name="Luecker S."/>
            <person name="Lage O.M."/>
            <person name="Pohl T."/>
            <person name="Merkel B.J."/>
            <person name="Hornburger P."/>
            <person name="Mueller R.-W."/>
            <person name="Bruemmer F."/>
            <person name="Labrenz M."/>
            <person name="Spormann A.M."/>
            <person name="Op den Camp H."/>
            <person name="Overmann J."/>
            <person name="Amann R."/>
            <person name="Jetten M.S.M."/>
            <person name="Mascher T."/>
            <person name="Medema M.H."/>
            <person name="Devos D.P."/>
            <person name="Kaster A.-K."/>
            <person name="Ovreas L."/>
            <person name="Rohde M."/>
            <person name="Galperin M.Y."/>
            <person name="Jogler C."/>
        </authorList>
    </citation>
    <scope>NUCLEOTIDE SEQUENCE [LARGE SCALE GENOMIC DNA]</scope>
    <source>
        <strain evidence="3 4">V202</strain>
    </source>
</reference>
<dbReference type="Pfam" id="PF13517">
    <property type="entry name" value="FG-GAP_3"/>
    <property type="match status" value="2"/>
</dbReference>
<dbReference type="EMBL" id="CP037422">
    <property type="protein sequence ID" value="QDU11589.1"/>
    <property type="molecule type" value="Genomic_DNA"/>
</dbReference>
<evidence type="ECO:0000259" key="2">
    <source>
        <dbReference type="Pfam" id="PF07593"/>
    </source>
</evidence>
<name>A0A517X273_9PLAN</name>